<dbReference type="AlphaFoldDB" id="A0A3M7S8X2"/>
<sequence>MSDTSIKSSSSSRSISTSMQMQGLIDEFKLLYHNKLKKLDLQEPLNEETVRLKCKTLESYVKDLLEQNDVLVQTIDELEKEANCRVSKLEAKLQKSNAQVKILEKKVNQLHVSIESYEREMRHKDDSMVLVQKELDRLKESYAEAVNTVQQSMLHYVAYKSTELNDKTGNDLFF</sequence>
<dbReference type="STRING" id="10195.A0A3M7S8X2"/>
<keyword evidence="1" id="KW-0175">Coiled coil</keyword>
<reference evidence="2 3" key="1">
    <citation type="journal article" date="2018" name="Sci. Rep.">
        <title>Genomic signatures of local adaptation to the degree of environmental predictability in rotifers.</title>
        <authorList>
            <person name="Franch-Gras L."/>
            <person name="Hahn C."/>
            <person name="Garcia-Roger E.M."/>
            <person name="Carmona M.J."/>
            <person name="Serra M."/>
            <person name="Gomez A."/>
        </authorList>
    </citation>
    <scope>NUCLEOTIDE SEQUENCE [LARGE SCALE GENOMIC DNA]</scope>
    <source>
        <strain evidence="2">HYR1</strain>
    </source>
</reference>
<comment type="caution">
    <text evidence="2">The sequence shown here is derived from an EMBL/GenBank/DDBJ whole genome shotgun (WGS) entry which is preliminary data.</text>
</comment>
<dbReference type="SUPFAM" id="SSF57997">
    <property type="entry name" value="Tropomyosin"/>
    <property type="match status" value="1"/>
</dbReference>
<dbReference type="EMBL" id="REGN01001830">
    <property type="protein sequence ID" value="RNA32211.1"/>
    <property type="molecule type" value="Genomic_DNA"/>
</dbReference>
<evidence type="ECO:0000313" key="3">
    <source>
        <dbReference type="Proteomes" id="UP000276133"/>
    </source>
</evidence>
<gene>
    <name evidence="2" type="ORF">BpHYR1_054147</name>
</gene>
<dbReference type="OrthoDB" id="6350415at2759"/>
<accession>A0A3M7S8X2</accession>
<proteinExistence type="predicted"/>
<dbReference type="Proteomes" id="UP000276133">
    <property type="component" value="Unassembled WGS sequence"/>
</dbReference>
<protein>
    <submittedName>
        <fullName evidence="2">Golgin subfamily B member 1-like isoform X2</fullName>
    </submittedName>
</protein>
<name>A0A3M7S8X2_BRAPC</name>
<keyword evidence="3" id="KW-1185">Reference proteome</keyword>
<feature type="coiled-coil region" evidence="1">
    <location>
        <begin position="61"/>
        <end position="148"/>
    </location>
</feature>
<evidence type="ECO:0000256" key="1">
    <source>
        <dbReference type="SAM" id="Coils"/>
    </source>
</evidence>
<evidence type="ECO:0000313" key="2">
    <source>
        <dbReference type="EMBL" id="RNA32211.1"/>
    </source>
</evidence>
<organism evidence="2 3">
    <name type="scientific">Brachionus plicatilis</name>
    <name type="common">Marine rotifer</name>
    <name type="synonym">Brachionus muelleri</name>
    <dbReference type="NCBI Taxonomy" id="10195"/>
    <lineage>
        <taxon>Eukaryota</taxon>
        <taxon>Metazoa</taxon>
        <taxon>Spiralia</taxon>
        <taxon>Gnathifera</taxon>
        <taxon>Rotifera</taxon>
        <taxon>Eurotatoria</taxon>
        <taxon>Monogononta</taxon>
        <taxon>Pseudotrocha</taxon>
        <taxon>Ploima</taxon>
        <taxon>Brachionidae</taxon>
        <taxon>Brachionus</taxon>
    </lineage>
</organism>